<keyword evidence="2" id="KW-1185">Reference proteome</keyword>
<proteinExistence type="predicted"/>
<dbReference type="EMBL" id="SHNO01000001">
    <property type="protein sequence ID" value="MCX2976964.1"/>
    <property type="molecule type" value="Genomic_DNA"/>
</dbReference>
<dbReference type="Proteomes" id="UP001143304">
    <property type="component" value="Unassembled WGS sequence"/>
</dbReference>
<sequence>MESLMNAATLNGPWTKPEVEAFLEQSTIPIRLATVAQDQFPRVISLWFLYQAPSLCCVTHQSSHLARMLEGNSRVGFEISGDSPPYHGIRGQGEATLTPLGDSSLLRELLLRYVGSLESPFAQWLLSRAEGEMIITISPSRLFSWDYRERMGTS</sequence>
<evidence type="ECO:0000313" key="1">
    <source>
        <dbReference type="EMBL" id="MCX2976964.1"/>
    </source>
</evidence>
<accession>A0ABT3T660</accession>
<comment type="caution">
    <text evidence="1">The sequence shown here is derived from an EMBL/GenBank/DDBJ whole genome shotgun (WGS) entry which is preliminary data.</text>
</comment>
<organism evidence="1 2">
    <name type="scientific">Candidatus Marimicrobium litorale</name>
    <dbReference type="NCBI Taxonomy" id="2518991"/>
    <lineage>
        <taxon>Bacteria</taxon>
        <taxon>Pseudomonadati</taxon>
        <taxon>Pseudomonadota</taxon>
        <taxon>Gammaproteobacteria</taxon>
        <taxon>Cellvibrionales</taxon>
        <taxon>Halieaceae</taxon>
        <taxon>Marimicrobium</taxon>
    </lineage>
</organism>
<evidence type="ECO:0000313" key="2">
    <source>
        <dbReference type="Proteomes" id="UP001143304"/>
    </source>
</evidence>
<dbReference type="Gene3D" id="2.30.110.10">
    <property type="entry name" value="Electron Transport, Fmn-binding Protein, Chain A"/>
    <property type="match status" value="1"/>
</dbReference>
<gene>
    <name evidence="1" type="ORF">EYC82_06315</name>
</gene>
<name>A0ABT3T660_9GAMM</name>
<dbReference type="InterPro" id="IPR012349">
    <property type="entry name" value="Split_barrel_FMN-bd"/>
</dbReference>
<protein>
    <submittedName>
        <fullName evidence="1">Pyridoxamine 5'-phosphate oxidase family protein</fullName>
    </submittedName>
</protein>
<reference evidence="1" key="1">
    <citation type="submission" date="2019-02" db="EMBL/GenBank/DDBJ databases">
        <authorList>
            <person name="Li S.-H."/>
        </authorList>
    </citation>
    <scope>NUCLEOTIDE SEQUENCE</scope>
    <source>
        <strain evidence="1">IMCC11814</strain>
    </source>
</reference>
<dbReference type="SUPFAM" id="SSF50475">
    <property type="entry name" value="FMN-binding split barrel"/>
    <property type="match status" value="1"/>
</dbReference>